<dbReference type="PANTHER" id="PTHR14453:SF67">
    <property type="entry name" value="POLY [ADP-RIBOSE] POLYMERASE"/>
    <property type="match status" value="1"/>
</dbReference>
<evidence type="ECO:0000256" key="10">
    <source>
        <dbReference type="SAM" id="Coils"/>
    </source>
</evidence>
<feature type="domain" description="C3H1-type" evidence="11">
    <location>
        <begin position="4"/>
        <end position="26"/>
    </location>
</feature>
<keyword evidence="5 9" id="KW-0863">Zinc-finger</keyword>
<proteinExistence type="predicted"/>
<feature type="domain" description="C3H1-type" evidence="11">
    <location>
        <begin position="76"/>
        <end position="103"/>
    </location>
</feature>
<dbReference type="GO" id="GO:0005737">
    <property type="term" value="C:cytoplasm"/>
    <property type="evidence" value="ECO:0007669"/>
    <property type="project" value="TreeGrafter"/>
</dbReference>
<dbReference type="GO" id="GO:0008270">
    <property type="term" value="F:zinc ion binding"/>
    <property type="evidence" value="ECO:0007669"/>
    <property type="project" value="UniProtKB-KW"/>
</dbReference>
<dbReference type="Pfam" id="PF14608">
    <property type="entry name" value="zf-CCCH_2"/>
    <property type="match status" value="2"/>
</dbReference>
<dbReference type="InterPro" id="IPR043472">
    <property type="entry name" value="Macro_dom-like"/>
</dbReference>
<evidence type="ECO:0000256" key="7">
    <source>
        <dbReference type="ARBA" id="ARBA00023027"/>
    </source>
</evidence>
<dbReference type="Gene3D" id="3.90.228.10">
    <property type="match status" value="1"/>
</dbReference>
<feature type="non-terminal residue" evidence="14">
    <location>
        <position position="1074"/>
    </location>
</feature>
<keyword evidence="4 9" id="KW-0479">Metal-binding</keyword>
<feature type="domain" description="C3H1-type" evidence="11">
    <location>
        <begin position="31"/>
        <end position="55"/>
    </location>
</feature>
<name>A0A061QUD7_9CHLO</name>
<organism evidence="14">
    <name type="scientific">Tetraselmis sp. GSL018</name>
    <dbReference type="NCBI Taxonomy" id="582737"/>
    <lineage>
        <taxon>Eukaryota</taxon>
        <taxon>Viridiplantae</taxon>
        <taxon>Chlorophyta</taxon>
        <taxon>core chlorophytes</taxon>
        <taxon>Chlorodendrophyceae</taxon>
        <taxon>Chlorodendrales</taxon>
        <taxon>Chlorodendraceae</taxon>
        <taxon>Tetraselmis</taxon>
    </lineage>
</organism>
<dbReference type="SUPFAM" id="SSF52949">
    <property type="entry name" value="Macro domain-like"/>
    <property type="match status" value="1"/>
</dbReference>
<keyword evidence="6 9" id="KW-0862">Zinc</keyword>
<dbReference type="PROSITE" id="PS51154">
    <property type="entry name" value="MACRO"/>
    <property type="match status" value="1"/>
</dbReference>
<feature type="domain" description="PARP catalytic" evidence="12">
    <location>
        <begin position="860"/>
        <end position="1074"/>
    </location>
</feature>
<dbReference type="EMBL" id="GBEZ01025100">
    <property type="protein sequence ID" value="JAC61951.1"/>
    <property type="molecule type" value="Transcribed_RNA"/>
</dbReference>
<evidence type="ECO:0000313" key="14">
    <source>
        <dbReference type="EMBL" id="JAC61951.1"/>
    </source>
</evidence>
<dbReference type="PROSITE" id="PS51059">
    <property type="entry name" value="PARP_CATALYTIC"/>
    <property type="match status" value="1"/>
</dbReference>
<dbReference type="PANTHER" id="PTHR14453">
    <property type="entry name" value="PARP/ZINC FINGER CCCH TYPE DOMAIN CONTAINING PROTEIN"/>
    <property type="match status" value="1"/>
</dbReference>
<evidence type="ECO:0000259" key="13">
    <source>
        <dbReference type="PROSITE" id="PS51154"/>
    </source>
</evidence>
<dbReference type="Gene3D" id="4.10.1000.10">
    <property type="entry name" value="Zinc finger, CCCH-type"/>
    <property type="match status" value="2"/>
</dbReference>
<dbReference type="Pfam" id="PF00642">
    <property type="entry name" value="zf-CCCH"/>
    <property type="match status" value="1"/>
</dbReference>
<keyword evidence="3" id="KW-0808">Transferase</keyword>
<evidence type="ECO:0000259" key="11">
    <source>
        <dbReference type="PROSITE" id="PS50103"/>
    </source>
</evidence>
<gene>
    <name evidence="14" type="primary">PARP10_14_15</name>
    <name evidence="14" type="ORF">TSPGSL018_24703</name>
</gene>
<feature type="coiled-coil region" evidence="10">
    <location>
        <begin position="297"/>
        <end position="327"/>
    </location>
</feature>
<evidence type="ECO:0000256" key="1">
    <source>
        <dbReference type="ARBA" id="ARBA00004123"/>
    </source>
</evidence>
<dbReference type="InterPro" id="IPR000571">
    <property type="entry name" value="Znf_CCCH"/>
</dbReference>
<evidence type="ECO:0000259" key="12">
    <source>
        <dbReference type="PROSITE" id="PS51059"/>
    </source>
</evidence>
<feature type="domain" description="C3H1-type" evidence="11">
    <location>
        <begin position="156"/>
        <end position="183"/>
    </location>
</feature>
<dbReference type="GO" id="GO:0010629">
    <property type="term" value="P:negative regulation of gene expression"/>
    <property type="evidence" value="ECO:0007669"/>
    <property type="project" value="TreeGrafter"/>
</dbReference>
<reference evidence="14" key="1">
    <citation type="submission" date="2014-05" db="EMBL/GenBank/DDBJ databases">
        <title>The transcriptome of the halophilic microalga Tetraselmis sp. GSL018 isolated from the Great Salt Lake, Utah.</title>
        <authorList>
            <person name="Jinkerson R.E."/>
            <person name="D'Adamo S."/>
            <person name="Posewitz M.C."/>
        </authorList>
    </citation>
    <scope>NUCLEOTIDE SEQUENCE</scope>
    <source>
        <strain evidence="14">GSL018</strain>
    </source>
</reference>
<feature type="domain" description="C3H1-type" evidence="11">
    <location>
        <begin position="104"/>
        <end position="129"/>
    </location>
</feature>
<evidence type="ECO:0000256" key="4">
    <source>
        <dbReference type="ARBA" id="ARBA00022723"/>
    </source>
</evidence>
<evidence type="ECO:0000256" key="9">
    <source>
        <dbReference type="PROSITE-ProRule" id="PRU00723"/>
    </source>
</evidence>
<evidence type="ECO:0000256" key="6">
    <source>
        <dbReference type="ARBA" id="ARBA00022833"/>
    </source>
</evidence>
<keyword evidence="10" id="KW-0175">Coiled coil</keyword>
<feature type="zinc finger region" description="C3H1-type" evidence="9">
    <location>
        <begin position="104"/>
        <end position="129"/>
    </location>
</feature>
<dbReference type="InterPro" id="IPR036855">
    <property type="entry name" value="Znf_CCCH_sf"/>
</dbReference>
<feature type="zinc finger region" description="C3H1-type" evidence="9">
    <location>
        <begin position="76"/>
        <end position="103"/>
    </location>
</feature>
<keyword evidence="2" id="KW-0328">Glycosyltransferase</keyword>
<feature type="zinc finger region" description="C3H1-type" evidence="9">
    <location>
        <begin position="4"/>
        <end position="26"/>
    </location>
</feature>
<dbReference type="Gene3D" id="3.40.220.10">
    <property type="entry name" value="Leucine Aminopeptidase, subunit E, domain 1"/>
    <property type="match status" value="1"/>
</dbReference>
<dbReference type="SMART" id="SM00356">
    <property type="entry name" value="ZnF_C3H1"/>
    <property type="match status" value="6"/>
</dbReference>
<evidence type="ECO:0000256" key="3">
    <source>
        <dbReference type="ARBA" id="ARBA00022679"/>
    </source>
</evidence>
<dbReference type="InterPro" id="IPR012317">
    <property type="entry name" value="Poly(ADP-ribose)pol_cat_dom"/>
</dbReference>
<dbReference type="PROSITE" id="PS50103">
    <property type="entry name" value="ZF_C3H1"/>
    <property type="match status" value="5"/>
</dbReference>
<accession>A0A061QUD7</accession>
<dbReference type="SUPFAM" id="SSF56399">
    <property type="entry name" value="ADP-ribosylation"/>
    <property type="match status" value="1"/>
</dbReference>
<evidence type="ECO:0000256" key="5">
    <source>
        <dbReference type="ARBA" id="ARBA00022771"/>
    </source>
</evidence>
<evidence type="ECO:0000256" key="2">
    <source>
        <dbReference type="ARBA" id="ARBA00022676"/>
    </source>
</evidence>
<dbReference type="InterPro" id="IPR002589">
    <property type="entry name" value="Macro_dom"/>
</dbReference>
<comment type="subcellular location">
    <subcellularLocation>
        <location evidence="1">Nucleus</location>
    </subcellularLocation>
</comment>
<feature type="domain" description="Macro" evidence="13">
    <location>
        <begin position="375"/>
        <end position="584"/>
    </location>
</feature>
<feature type="zinc finger region" description="C3H1-type" evidence="9">
    <location>
        <begin position="156"/>
        <end position="183"/>
    </location>
</feature>
<dbReference type="GO" id="GO:0003714">
    <property type="term" value="F:transcription corepressor activity"/>
    <property type="evidence" value="ECO:0007669"/>
    <property type="project" value="TreeGrafter"/>
</dbReference>
<feature type="zinc finger region" description="C3H1-type" evidence="9">
    <location>
        <begin position="31"/>
        <end position="55"/>
    </location>
</feature>
<dbReference type="SUPFAM" id="SSF90229">
    <property type="entry name" value="CCCH zinc finger"/>
    <property type="match status" value="1"/>
</dbReference>
<dbReference type="GO" id="GO:0003950">
    <property type="term" value="F:NAD+ poly-ADP-ribosyltransferase activity"/>
    <property type="evidence" value="ECO:0007669"/>
    <property type="project" value="InterPro"/>
</dbReference>
<dbReference type="GO" id="GO:0005634">
    <property type="term" value="C:nucleus"/>
    <property type="evidence" value="ECO:0007669"/>
    <property type="project" value="UniProtKB-SubCell"/>
</dbReference>
<protein>
    <submittedName>
        <fullName evidence="14">Poly [ADP-ribose] polymerase 10/14/15</fullName>
    </submittedName>
</protein>
<sequence>MSVVCQHFQRSLCTLGDRCRNLHQYLHPQTVCQNELILRGSCTRGDDCPFSHNSDDLKKAIPKRPHPEGGGSSTPNNLTAICRYYQEGRCSRGLDCSFNHPHIPCKKVLRGGSANCSRGARCTHSHNPLTIEANRPRDENMWLRTGNDSCQMASSMSPVKVCHTYQQGRCNYGVKCSNAHPTFPCQKELQKRGSCPNKVSCKQSHNHYILDAFKTSPKVNQPTAMLSDSVTLKGCNLFWLKANKSVLYRKLNKRADSLKTWDELGGMAKTYGVELDSDFTRDSSSSMENQSSQKIIIRGFSEKVDELKKLLEKQDRLLNNFQKYEERLIFADAPWVEHLWQTNRKKFESVLTSEGTNALAWWDIVHPTDDGRGDTAAALSNDPKSMTMLLASAKIDKMELNVGFTTNIASAVADALIISCGPYMTLEDGVAQEICDWFAPIREQASAAKRSKFGHGPLPECEFVPVHPPPDQQESARTPLIICTYIPMAGNDDDLNVAKMQKAIGKALQYIVEYNQISDKDMIKTVAMPLLGTGRFGYAPRTAAKAVLEEVICKASSYGLTRLNLLDQRVEQLEAMKSEIQQRVSRCGSVFNLTELPVMEVHQPGWYYFVGKVEGGNSQNHDMAMQSTKNPKHCIMKPNGTWFPLMEDVMGKVEEAFQLYTAGNSQLNDVVAIDGAAELPPGKMSFIVDNPKYLDGVEYEVRFDCSPMKQKNTRTGFERTVMRHEKALSLKRPDFEAIKRTLDQNSNQVRKHVSDKVIGISYLALDKNSAKDAIYAVQSRLKEMFDVQKVCIPLPEHVLSTDEEIRVRSMLTSCKVAVEVKVNGGISTVINLTGLPEHVDMAKQKVLQSPLYQLNSTYAFPDTWNSTESSRNVLVKVGLSSAEYHEVAAKFYRGFSSAEIVTVQRVENVLLYKAYQGNARTLRERYSVNGRCILKPEQLVKELWHGTSQTSPEAVVLSSSGIGRVQTSMWGPGNYFSTTSAYVGKHSAHELSDGSKQMILFEVMTGLECELPPQESLKKPPPVQSDHWVMDLFGQGNAPPNLTFDSVTGLTDGTRVYITYSTGVAQQYPHYIVT</sequence>
<dbReference type="InterPro" id="IPR052056">
    <property type="entry name" value="Mono-ARTD/PARP"/>
</dbReference>
<dbReference type="AlphaFoldDB" id="A0A061QUD7"/>
<dbReference type="Pfam" id="PF00644">
    <property type="entry name" value="PARP"/>
    <property type="match status" value="1"/>
</dbReference>
<keyword evidence="8" id="KW-0539">Nucleus</keyword>
<evidence type="ECO:0000256" key="8">
    <source>
        <dbReference type="ARBA" id="ARBA00023242"/>
    </source>
</evidence>
<keyword evidence="7" id="KW-0520">NAD</keyword>